<dbReference type="Pfam" id="PF01565">
    <property type="entry name" value="FAD_binding_4"/>
    <property type="match status" value="1"/>
</dbReference>
<dbReference type="Proteomes" id="UP000599074">
    <property type="component" value="Unassembled WGS sequence"/>
</dbReference>
<feature type="domain" description="FAD-binding PCMH-type" evidence="5">
    <location>
        <begin position="17"/>
        <end position="196"/>
    </location>
</feature>
<dbReference type="Gene3D" id="3.30.465.10">
    <property type="match status" value="1"/>
</dbReference>
<keyword evidence="7" id="KW-1185">Reference proteome</keyword>
<proteinExistence type="predicted"/>
<dbReference type="InterPro" id="IPR036318">
    <property type="entry name" value="FAD-bd_PCMH-like_sf"/>
</dbReference>
<dbReference type="GO" id="GO:0016491">
    <property type="term" value="F:oxidoreductase activity"/>
    <property type="evidence" value="ECO:0007669"/>
    <property type="project" value="UniProtKB-KW"/>
</dbReference>
<dbReference type="EMBL" id="BOON01000051">
    <property type="protein sequence ID" value="GII25379.1"/>
    <property type="molecule type" value="Genomic_DNA"/>
</dbReference>
<dbReference type="InterPro" id="IPR016164">
    <property type="entry name" value="FAD-linked_Oxase-like_C"/>
</dbReference>
<comment type="caution">
    <text evidence="6">The sequence shown here is derived from an EMBL/GenBank/DDBJ whole genome shotgun (WGS) entry which is preliminary data.</text>
</comment>
<gene>
    <name evidence="6" type="ORF">Pme01_49760</name>
</gene>
<dbReference type="AlphaFoldDB" id="A0A8J3TIQ1"/>
<dbReference type="RefSeq" id="WP_168118054.1">
    <property type="nucleotide sequence ID" value="NZ_BOON01000051.1"/>
</dbReference>
<keyword evidence="4" id="KW-0560">Oxidoreductase</keyword>
<dbReference type="SUPFAM" id="SSF56176">
    <property type="entry name" value="FAD-binding/transporter-associated domain-like"/>
    <property type="match status" value="1"/>
</dbReference>
<comment type="cofactor">
    <cofactor evidence="1">
        <name>FAD</name>
        <dbReference type="ChEBI" id="CHEBI:57692"/>
    </cofactor>
</comment>
<accession>A0A8J3TIQ1</accession>
<evidence type="ECO:0000256" key="4">
    <source>
        <dbReference type="ARBA" id="ARBA00023002"/>
    </source>
</evidence>
<sequence length="407" mass="41524">MSVPFDGLVPATDSDVIAGVPARFVAAPTSTEEASAIVRGAAEHGLTTVVRGAGTKQDWAAPPRTLDLIIDTGRLTGVLEHAAGDLITVVRAGTPLSELADKLAPAGQQLAIDAPIQTSTVGGTVAVNMSGPRRMLYGTVRDLLIGVTVVRPDGVVARAGGKVVKNVAGYDLGKLITGSYGTLGLVTECVFRLHPLPAISAYVSRRFTSVGEAGHAVAAVLGAQVVPTAIEVDAGPDGVVEVCVLLEGVPEGVEARVATVRTLLGGDHPTGSDTAPTWWSAYPWAAGDVGIKLTAALSTVPLLLAAGQAARERHGVPLALRGSAGTGVLYASLPGTTEPATVAAVLDDLRAAATNASGHAVVVTAPSPVRDRLDLWGPVAGLDLMRRVKQQFDPDARFAPGRFVGGI</sequence>
<dbReference type="PANTHER" id="PTHR11748:SF103">
    <property type="entry name" value="GLYCOLATE OXIDASE SUBUNIT GLCE"/>
    <property type="match status" value="1"/>
</dbReference>
<protein>
    <submittedName>
        <fullName evidence="6">FAD-linked oxidase</fullName>
    </submittedName>
</protein>
<name>A0A8J3TIQ1_9ACTN</name>
<dbReference type="InterPro" id="IPR004113">
    <property type="entry name" value="FAD-bd_oxidored_4_C"/>
</dbReference>
<evidence type="ECO:0000313" key="6">
    <source>
        <dbReference type="EMBL" id="GII25379.1"/>
    </source>
</evidence>
<dbReference type="InterPro" id="IPR016166">
    <property type="entry name" value="FAD-bd_PCMH"/>
</dbReference>
<keyword evidence="2" id="KW-0285">Flavoprotein</keyword>
<keyword evidence="3" id="KW-0274">FAD</keyword>
<dbReference type="PANTHER" id="PTHR11748">
    <property type="entry name" value="D-LACTATE DEHYDROGENASE"/>
    <property type="match status" value="1"/>
</dbReference>
<organism evidence="6 7">
    <name type="scientific">Planosporangium mesophilum</name>
    <dbReference type="NCBI Taxonomy" id="689768"/>
    <lineage>
        <taxon>Bacteria</taxon>
        <taxon>Bacillati</taxon>
        <taxon>Actinomycetota</taxon>
        <taxon>Actinomycetes</taxon>
        <taxon>Micromonosporales</taxon>
        <taxon>Micromonosporaceae</taxon>
        <taxon>Planosporangium</taxon>
    </lineage>
</organism>
<evidence type="ECO:0000256" key="1">
    <source>
        <dbReference type="ARBA" id="ARBA00001974"/>
    </source>
</evidence>
<evidence type="ECO:0000256" key="3">
    <source>
        <dbReference type="ARBA" id="ARBA00022827"/>
    </source>
</evidence>
<evidence type="ECO:0000313" key="7">
    <source>
        <dbReference type="Proteomes" id="UP000599074"/>
    </source>
</evidence>
<dbReference type="SUPFAM" id="SSF55103">
    <property type="entry name" value="FAD-linked oxidases, C-terminal domain"/>
    <property type="match status" value="1"/>
</dbReference>
<evidence type="ECO:0000259" key="5">
    <source>
        <dbReference type="PROSITE" id="PS51387"/>
    </source>
</evidence>
<reference evidence="6" key="1">
    <citation type="submission" date="2021-01" db="EMBL/GenBank/DDBJ databases">
        <title>Whole genome shotgun sequence of Planosporangium mesophilum NBRC 109066.</title>
        <authorList>
            <person name="Komaki H."/>
            <person name="Tamura T."/>
        </authorList>
    </citation>
    <scope>NUCLEOTIDE SEQUENCE</scope>
    <source>
        <strain evidence="6">NBRC 109066</strain>
    </source>
</reference>
<evidence type="ECO:0000256" key="2">
    <source>
        <dbReference type="ARBA" id="ARBA00022630"/>
    </source>
</evidence>
<dbReference type="InterPro" id="IPR006094">
    <property type="entry name" value="Oxid_FAD_bind_N"/>
</dbReference>
<dbReference type="GO" id="GO:0071949">
    <property type="term" value="F:FAD binding"/>
    <property type="evidence" value="ECO:0007669"/>
    <property type="project" value="InterPro"/>
</dbReference>
<dbReference type="InterPro" id="IPR016169">
    <property type="entry name" value="FAD-bd_PCMH_sub2"/>
</dbReference>
<dbReference type="Pfam" id="PF02913">
    <property type="entry name" value="FAD-oxidase_C"/>
    <property type="match status" value="1"/>
</dbReference>
<dbReference type="PROSITE" id="PS51387">
    <property type="entry name" value="FAD_PCMH"/>
    <property type="match status" value="1"/>
</dbReference>